<dbReference type="SMART" id="SM00355">
    <property type="entry name" value="ZnF_C2H2"/>
    <property type="match status" value="2"/>
</dbReference>
<feature type="region of interest" description="Disordered" evidence="8">
    <location>
        <begin position="479"/>
        <end position="505"/>
    </location>
</feature>
<sequence>MANQCVSCDKGFRSQETLNQHLRSQDHACRQLANQLDRDRKFISQSSGSNRKDLSTQSQPSRQKTLESQTYPLGSRHRCNPCNRFFKDQTALDQHLQKSSVHKTAIFPPLQVQTTAESWNFGISGPHQRNLLLLDPIPSSSHTSQTLNYRRNEKSTDKSCSWSVIPETENRELFEKLSQNCHSPEDLLRNKYLLHPYSASDISGLRKCKKCGRLAKDSQNDRCYFHPGKRTATVRNSRQHYTCCQTANRGCTSAPVHEYRKSPHANKYQTFASSPPASSQKPTFQAITLDCEMAEVKGLRSEVILICAVDYFTGAVLLNSLVSPGETIRDWRTEIHGITSSAMDWAISQERALAGWKEAREELWKLIDQNTILVGHALQHDLDVLRMVHTRVVDSAILARNAVGTYNRQWGLQKLCKELLGFEIRSNKGGVHDCLEDVLATREVVLLCTQHEQELEAWANVKSLELTLEEERRKAAKRKLASKRAEQETLNDRLNSGSGSSYDQYESDEREILHWSDIAEDFGWPHPDTGYYPWSD</sequence>
<evidence type="ECO:0000256" key="6">
    <source>
        <dbReference type="ARBA" id="ARBA00022839"/>
    </source>
</evidence>
<keyword evidence="4" id="KW-0378">Hydrolase</keyword>
<feature type="domain" description="C2H2-type" evidence="9">
    <location>
        <begin position="77"/>
        <end position="102"/>
    </location>
</feature>
<dbReference type="InterPro" id="IPR013087">
    <property type="entry name" value="Znf_C2H2_type"/>
</dbReference>
<reference evidence="10 11" key="1">
    <citation type="submission" date="2016-03" db="EMBL/GenBank/DDBJ databases">
        <authorList>
            <person name="Ploux O."/>
        </authorList>
    </citation>
    <scope>NUCLEOTIDE SEQUENCE [LARGE SCALE GENOMIC DNA]</scope>
    <source>
        <strain evidence="10 11">UAMH 11012</strain>
    </source>
</reference>
<keyword evidence="6 10" id="KW-0269">Exonuclease</keyword>
<keyword evidence="11" id="KW-1185">Reference proteome</keyword>
<name>A0A1L7X6G7_9HELO</name>
<evidence type="ECO:0000256" key="3">
    <source>
        <dbReference type="ARBA" id="ARBA00022771"/>
    </source>
</evidence>
<dbReference type="SUPFAM" id="SSF57667">
    <property type="entry name" value="beta-beta-alpha zinc fingers"/>
    <property type="match status" value="1"/>
</dbReference>
<dbReference type="Gene3D" id="3.30.160.60">
    <property type="entry name" value="Classic Zinc Finger"/>
    <property type="match status" value="1"/>
</dbReference>
<evidence type="ECO:0000256" key="7">
    <source>
        <dbReference type="PROSITE-ProRule" id="PRU00042"/>
    </source>
</evidence>
<dbReference type="Pfam" id="PF12171">
    <property type="entry name" value="zf-C2H2_jaz"/>
    <property type="match status" value="1"/>
</dbReference>
<evidence type="ECO:0000256" key="5">
    <source>
        <dbReference type="ARBA" id="ARBA00022833"/>
    </source>
</evidence>
<feature type="compositionally biased region" description="Polar residues" evidence="8">
    <location>
        <begin position="43"/>
        <end position="72"/>
    </location>
</feature>
<dbReference type="GO" id="GO:0008270">
    <property type="term" value="F:zinc ion binding"/>
    <property type="evidence" value="ECO:0007669"/>
    <property type="project" value="UniProtKB-KW"/>
</dbReference>
<evidence type="ECO:0000313" key="10">
    <source>
        <dbReference type="EMBL" id="CZR60604.1"/>
    </source>
</evidence>
<feature type="domain" description="C2H2-type" evidence="9">
    <location>
        <begin position="3"/>
        <end position="32"/>
    </location>
</feature>
<dbReference type="STRING" id="576137.A0A1L7X6G7"/>
<organism evidence="10 11">
    <name type="scientific">Phialocephala subalpina</name>
    <dbReference type="NCBI Taxonomy" id="576137"/>
    <lineage>
        <taxon>Eukaryota</taxon>
        <taxon>Fungi</taxon>
        <taxon>Dikarya</taxon>
        <taxon>Ascomycota</taxon>
        <taxon>Pezizomycotina</taxon>
        <taxon>Leotiomycetes</taxon>
        <taxon>Helotiales</taxon>
        <taxon>Mollisiaceae</taxon>
        <taxon>Phialocephala</taxon>
        <taxon>Phialocephala fortinii species complex</taxon>
    </lineage>
</organism>
<keyword evidence="5" id="KW-0862">Zinc</keyword>
<evidence type="ECO:0000256" key="2">
    <source>
        <dbReference type="ARBA" id="ARBA00022723"/>
    </source>
</evidence>
<protein>
    <submittedName>
        <fullName evidence="10">Related to RNA EXonuclease</fullName>
    </submittedName>
</protein>
<feature type="compositionally biased region" description="Polar residues" evidence="8">
    <location>
        <begin position="492"/>
        <end position="504"/>
    </location>
</feature>
<dbReference type="GO" id="GO:0005634">
    <property type="term" value="C:nucleus"/>
    <property type="evidence" value="ECO:0007669"/>
    <property type="project" value="TreeGrafter"/>
</dbReference>
<evidence type="ECO:0000256" key="4">
    <source>
        <dbReference type="ARBA" id="ARBA00022801"/>
    </source>
</evidence>
<evidence type="ECO:0000256" key="1">
    <source>
        <dbReference type="ARBA" id="ARBA00022722"/>
    </source>
</evidence>
<keyword evidence="2" id="KW-0479">Metal-binding</keyword>
<gene>
    <name evidence="10" type="ORF">PAC_10500</name>
</gene>
<keyword evidence="3 7" id="KW-0863">Zinc-finger</keyword>
<evidence type="ECO:0000313" key="11">
    <source>
        <dbReference type="Proteomes" id="UP000184330"/>
    </source>
</evidence>
<dbReference type="PROSITE" id="PS50157">
    <property type="entry name" value="ZINC_FINGER_C2H2_2"/>
    <property type="match status" value="2"/>
</dbReference>
<dbReference type="PANTHER" id="PTHR12801">
    <property type="entry name" value="RNA EXONUCLEASE REXO1 / RECO3 FAMILY MEMBER-RELATED"/>
    <property type="match status" value="1"/>
</dbReference>
<evidence type="ECO:0000259" key="9">
    <source>
        <dbReference type="PROSITE" id="PS50157"/>
    </source>
</evidence>
<dbReference type="GO" id="GO:0000027">
    <property type="term" value="P:ribosomal large subunit assembly"/>
    <property type="evidence" value="ECO:0007669"/>
    <property type="project" value="TreeGrafter"/>
</dbReference>
<dbReference type="InterPro" id="IPR022755">
    <property type="entry name" value="Znf_C2H2_jaz"/>
</dbReference>
<dbReference type="OrthoDB" id="16516at2759"/>
<dbReference type="InterPro" id="IPR036236">
    <property type="entry name" value="Znf_C2H2_sf"/>
</dbReference>
<dbReference type="Pfam" id="PF12874">
    <property type="entry name" value="zf-met"/>
    <property type="match status" value="1"/>
</dbReference>
<dbReference type="Gene3D" id="3.30.420.10">
    <property type="entry name" value="Ribonuclease H-like superfamily/Ribonuclease H"/>
    <property type="match status" value="1"/>
</dbReference>
<dbReference type="InterPro" id="IPR036397">
    <property type="entry name" value="RNaseH_sf"/>
</dbReference>
<dbReference type="GO" id="GO:0003676">
    <property type="term" value="F:nucleic acid binding"/>
    <property type="evidence" value="ECO:0007669"/>
    <property type="project" value="InterPro"/>
</dbReference>
<dbReference type="Proteomes" id="UP000184330">
    <property type="component" value="Unassembled WGS sequence"/>
</dbReference>
<dbReference type="GO" id="GO:0004527">
    <property type="term" value="F:exonuclease activity"/>
    <property type="evidence" value="ECO:0007669"/>
    <property type="project" value="UniProtKB-KW"/>
</dbReference>
<dbReference type="InterPro" id="IPR012337">
    <property type="entry name" value="RNaseH-like_sf"/>
</dbReference>
<dbReference type="PROSITE" id="PS00028">
    <property type="entry name" value="ZINC_FINGER_C2H2_1"/>
    <property type="match status" value="1"/>
</dbReference>
<dbReference type="InterPro" id="IPR013520">
    <property type="entry name" value="Ribonucl_H"/>
</dbReference>
<dbReference type="SUPFAM" id="SSF53098">
    <property type="entry name" value="Ribonuclease H-like"/>
    <property type="match status" value="1"/>
</dbReference>
<dbReference type="InterPro" id="IPR047021">
    <property type="entry name" value="REXO1/3/4-like"/>
</dbReference>
<dbReference type="SMART" id="SM00479">
    <property type="entry name" value="EXOIII"/>
    <property type="match status" value="1"/>
</dbReference>
<feature type="region of interest" description="Disordered" evidence="8">
    <location>
        <begin position="43"/>
        <end position="75"/>
    </location>
</feature>
<dbReference type="AlphaFoldDB" id="A0A1L7X6G7"/>
<dbReference type="CDD" id="cd06137">
    <property type="entry name" value="DEDDh_RNase"/>
    <property type="match status" value="1"/>
</dbReference>
<dbReference type="EMBL" id="FJOG01000016">
    <property type="protein sequence ID" value="CZR60604.1"/>
    <property type="molecule type" value="Genomic_DNA"/>
</dbReference>
<keyword evidence="1" id="KW-0540">Nuclease</keyword>
<dbReference type="Pfam" id="PF00929">
    <property type="entry name" value="RNase_T"/>
    <property type="match status" value="1"/>
</dbReference>
<accession>A0A1L7X6G7</accession>
<evidence type="ECO:0000256" key="8">
    <source>
        <dbReference type="SAM" id="MobiDB-lite"/>
    </source>
</evidence>
<proteinExistence type="predicted"/>
<dbReference type="GO" id="GO:0006364">
    <property type="term" value="P:rRNA processing"/>
    <property type="evidence" value="ECO:0007669"/>
    <property type="project" value="TreeGrafter"/>
</dbReference>
<dbReference type="PANTHER" id="PTHR12801:SF114">
    <property type="entry name" value="EXONUCLEASE, PUTATIVE (AFU_ORTHOLOGUE AFUA_7G00870)-RELATED"/>
    <property type="match status" value="1"/>
</dbReference>